<keyword evidence="4 8" id="KW-0812">Transmembrane</keyword>
<dbReference type="Pfam" id="PF00375">
    <property type="entry name" value="SDF"/>
    <property type="match status" value="1"/>
</dbReference>
<dbReference type="PRINTS" id="PR00173">
    <property type="entry name" value="EDTRNSPORT"/>
</dbReference>
<dbReference type="OrthoDB" id="9766690at2"/>
<comment type="subcellular location">
    <subcellularLocation>
        <location evidence="1">Cell membrane</location>
        <topology evidence="1">Multi-pass membrane protein</topology>
    </subcellularLocation>
</comment>
<dbReference type="Gene3D" id="1.10.3860.10">
    <property type="entry name" value="Sodium:dicarboxylate symporter"/>
    <property type="match status" value="1"/>
</dbReference>
<evidence type="ECO:0000256" key="7">
    <source>
        <dbReference type="SAM" id="MobiDB-lite"/>
    </source>
</evidence>
<evidence type="ECO:0000256" key="6">
    <source>
        <dbReference type="ARBA" id="ARBA00023136"/>
    </source>
</evidence>
<keyword evidence="10" id="KW-1185">Reference proteome</keyword>
<feature type="transmembrane region" description="Helical" evidence="8">
    <location>
        <begin position="45"/>
        <end position="63"/>
    </location>
</feature>
<accession>A0A318H3E1</accession>
<feature type="transmembrane region" description="Helical" evidence="8">
    <location>
        <begin position="175"/>
        <end position="193"/>
    </location>
</feature>
<feature type="compositionally biased region" description="Basic and acidic residues" evidence="7">
    <location>
        <begin position="135"/>
        <end position="144"/>
    </location>
</feature>
<keyword evidence="3" id="KW-1003">Cell membrane</keyword>
<evidence type="ECO:0000256" key="5">
    <source>
        <dbReference type="ARBA" id="ARBA00022989"/>
    </source>
</evidence>
<proteinExistence type="predicted"/>
<dbReference type="InterPro" id="IPR036458">
    <property type="entry name" value="Na:dicarbo_symporter_sf"/>
</dbReference>
<reference evidence="9 10" key="1">
    <citation type="submission" date="2018-05" db="EMBL/GenBank/DDBJ databases">
        <title>Genomic Encyclopedia of Type Strains, Phase IV (KMG-IV): sequencing the most valuable type-strain genomes for metagenomic binning, comparative biology and taxonomic classification.</title>
        <authorList>
            <person name="Goeker M."/>
        </authorList>
    </citation>
    <scope>NUCLEOTIDE SEQUENCE [LARGE SCALE GENOMIC DNA]</scope>
    <source>
        <strain evidence="9 10">DSM 566</strain>
    </source>
</reference>
<feature type="transmembrane region" description="Helical" evidence="8">
    <location>
        <begin position="356"/>
        <end position="373"/>
    </location>
</feature>
<evidence type="ECO:0000313" key="10">
    <source>
        <dbReference type="Proteomes" id="UP000247811"/>
    </source>
</evidence>
<dbReference type="GO" id="GO:0015293">
    <property type="term" value="F:symporter activity"/>
    <property type="evidence" value="ECO:0007669"/>
    <property type="project" value="UniProtKB-KW"/>
</dbReference>
<evidence type="ECO:0000256" key="2">
    <source>
        <dbReference type="ARBA" id="ARBA00022448"/>
    </source>
</evidence>
<dbReference type="Proteomes" id="UP000247811">
    <property type="component" value="Unassembled WGS sequence"/>
</dbReference>
<keyword evidence="6 8" id="KW-0472">Membrane</keyword>
<dbReference type="EMBL" id="QJJS01000004">
    <property type="protein sequence ID" value="PXW97484.1"/>
    <property type="molecule type" value="Genomic_DNA"/>
</dbReference>
<keyword evidence="2" id="KW-0813">Transport</keyword>
<evidence type="ECO:0000313" key="9">
    <source>
        <dbReference type="EMBL" id="PXW97484.1"/>
    </source>
</evidence>
<keyword evidence="5 8" id="KW-1133">Transmembrane helix</keyword>
<feature type="transmembrane region" description="Helical" evidence="8">
    <location>
        <begin position="450"/>
        <end position="472"/>
    </location>
</feature>
<evidence type="ECO:0000256" key="4">
    <source>
        <dbReference type="ARBA" id="ARBA00022692"/>
    </source>
</evidence>
<dbReference type="PANTHER" id="PTHR42865:SF7">
    <property type="entry name" value="PROTON_GLUTAMATE-ASPARTATE SYMPORTER"/>
    <property type="match status" value="1"/>
</dbReference>
<evidence type="ECO:0000256" key="1">
    <source>
        <dbReference type="ARBA" id="ARBA00004651"/>
    </source>
</evidence>
<gene>
    <name evidence="9" type="ORF">C7444_10486</name>
</gene>
<evidence type="ECO:0000256" key="8">
    <source>
        <dbReference type="SAM" id="Phobius"/>
    </source>
</evidence>
<feature type="transmembrane region" description="Helical" evidence="8">
    <location>
        <begin position="75"/>
        <end position="96"/>
    </location>
</feature>
<dbReference type="GO" id="GO:0005886">
    <property type="term" value="C:plasma membrane"/>
    <property type="evidence" value="ECO:0007669"/>
    <property type="project" value="UniProtKB-SubCell"/>
</dbReference>
<feature type="transmembrane region" description="Helical" evidence="8">
    <location>
        <begin position="241"/>
        <end position="268"/>
    </location>
</feature>
<dbReference type="PROSITE" id="PS51257">
    <property type="entry name" value="PROKAR_LIPOPROTEIN"/>
    <property type="match status" value="1"/>
</dbReference>
<feature type="region of interest" description="Disordered" evidence="7">
    <location>
        <begin position="128"/>
        <end position="157"/>
    </location>
</feature>
<dbReference type="AlphaFoldDB" id="A0A318H3E1"/>
<evidence type="ECO:0000256" key="3">
    <source>
        <dbReference type="ARBA" id="ARBA00022475"/>
    </source>
</evidence>
<dbReference type="RefSeq" id="WP_110399882.1">
    <property type="nucleotide sequence ID" value="NZ_QJJS01000004.1"/>
</dbReference>
<name>A0A318H3E1_9BURK</name>
<dbReference type="PANTHER" id="PTHR42865">
    <property type="entry name" value="PROTON/GLUTAMATE-ASPARTATE SYMPORTER"/>
    <property type="match status" value="1"/>
</dbReference>
<feature type="transmembrane region" description="Helical" evidence="8">
    <location>
        <begin position="319"/>
        <end position="344"/>
    </location>
</feature>
<feature type="transmembrane region" description="Helical" evidence="8">
    <location>
        <begin position="214"/>
        <end position="235"/>
    </location>
</feature>
<sequence length="496" mass="50725">MPAFLRQTSHPLLLMACAVAGALLGMLSPAWSVAAGAIGRLAVNLLDMAALPLLGVATAFGLRKLMALPQRGRRAGLVLATAALTLWLCGLVGALAGQAAGLGRHLAPHELERLGQLVQQVGGQAEQTGVTLRPARHEDRHAGVQDDPPEDPTAAQRSTVRLPDNVYATLARGELPAVMFCALAFGLAFAMLDRGRTQAFSVQLETIYRALERLIQQANHLLPLLVFGMAAHLAARTDTGTLILLGGLFGALLLASLFVGGLALALVCRQARCSTGQALAALKVPLLISLVSPSPVSAIPLTIDALSAKLGFARGVVELLVPTGAVFLRAGGAIHIAVVVVFVAQLYGRSLGPLELLLLGSMAAAAALTVTGTGPYGTLSAAAVVLAWLRLPPEAVLPVLLVVDRLCDGARNLTSLLCIAAVTAVVSGGLPSESRESPLPTAAGPVRLVIGRPAAAAALACVLLAGALSMLIGVGVGLRQARGGSPAAAQNTELPR</sequence>
<dbReference type="SUPFAM" id="SSF118215">
    <property type="entry name" value="Proton glutamate symport protein"/>
    <property type="match status" value="1"/>
</dbReference>
<dbReference type="InterPro" id="IPR001991">
    <property type="entry name" value="Na-dicarboxylate_symporter"/>
</dbReference>
<organism evidence="9 10">
    <name type="scientific">Sphaerotilus hippei</name>
    <dbReference type="NCBI Taxonomy" id="744406"/>
    <lineage>
        <taxon>Bacteria</taxon>
        <taxon>Pseudomonadati</taxon>
        <taxon>Pseudomonadota</taxon>
        <taxon>Betaproteobacteria</taxon>
        <taxon>Burkholderiales</taxon>
        <taxon>Sphaerotilaceae</taxon>
        <taxon>Sphaerotilus</taxon>
    </lineage>
</organism>
<feature type="transmembrane region" description="Helical" evidence="8">
    <location>
        <begin position="280"/>
        <end position="299"/>
    </location>
</feature>
<comment type="caution">
    <text evidence="9">The sequence shown here is derived from an EMBL/GenBank/DDBJ whole genome shotgun (WGS) entry which is preliminary data.</text>
</comment>
<protein>
    <submittedName>
        <fullName evidence="9">Na+/H+-dicarboxylate symporter</fullName>
    </submittedName>
</protein>